<sequence length="1941" mass="215582">MSENLGHPYSLPEEVRKSIRKLLTKLRIKYQESSRKKDRFYKNNTKWLDELILLTDNLALENHGDIGRHSTSFAAASDRTKQRNTETLRNEFGSQELAYATQMILRADGKLDAAKVVNDVTAGSPSRASSYRASVGQVKARPLTPHEALAIFVESNLTRQQYEVIPGDSVWLVAHVGRRILSDRRFLTLWRDPSRSGEERRTNSRARAIEVCMSGKRVAADVPGLGEVKRRRFGVQRMIRARSRALASRGTVLLALNVNAKKFKQARRIMSLRRNAGLRAQNTARHNIAPSAEAGPPSKPNTPAAVTAAKGINTNSPGTKMTYSGSNQPSTSAPVHQKDCGTRHISKCQFCEASFPSFIGVRQHERRAHPDLYKQDLKARLPEAESSLLAKIAQVEARNTTGIFYNDMVAATGLTKHQIRHRREKPQYKMYLENARKELAASSSTMADVPNSNAHKTAATPPKSERIVSPSMFCLPALCLSAANLINDASDLGKQGPASPRRLRPRQGVSRYNNPARDAGAGPSNAPDSSSDDAAEDADIHLQVGDNDSQLFMERCPFTEGRAEHPALRNEQIAAAELDRALRAAQSRTRNPHVKVFTDEEVRLMLELEVKVRKRRCVAKDMESYFPNKTNKQLRDKRNMASYKQIREEYLMGLGIPTLSDAEEFESSAGEEDEPGVPSHSQEDLDAEDADEFSSPEVPAGETGSSGSNSIDNGWSERIKTAALEHSLPEKVVSQEPAAARRDEIYEHVLSYLVSEDHTTKDKRQRNRGRGRRAIRRYVYARTQDLFKRNPGQLAQHVREDVRWLGDDQTQLQHDDIERLYQTLWNHKPKPTQWRMNRTQLLLKRGKDPALAESYHQSHHNKLNAESIILGHNRPETQRAHTVPPSPKGILSELLRHSKSQHQSLVAVCLDVSKAFDTVPHQIIGPALRMKGLPEPVRGVKQDDPLSPFIFNAVLEPLLLQLESLPGYKVGEVASVSSLAFADDIFLIATDVPQASALLRATEEYLGRLEMKISAPKCTSFQIAPTKDSWYVTDPGLTLKNGERIPAAAVESGEEFGGALFRASRLSLKPHHKVELISRYLVSHYLYRLVVAIPPVKLIRQLDQELRGVIKRICHLPQSTADGLLYCGMKDGGLGILNLETIAVTSILKSGLKFKHSPDRVMQALWMNAGMASHLDRHKSAMKRSELAKWASLVSQGKSVKSFADNKIAKAWLTNKKLLKPGNFISALRLRANVAGDRVALNRAVPQANLMCRRCGAQLETLGHILGICTSTKVQRIDRHDEINNLIADEITKKDKEAAVTLEPTIRTPASGNLKPDLVVQSQGRVFVVDVTVRHEDGNLLAQGRQEKLDKYEPLLPNLQEQLGALSGEVLPVVVGTRRALPKETIEALRKLEITDHKTLLTISLIALRASIRIYHAFMDYKARPRPVGGVNYPHSRQCESRCIVEKENLNEERKEFIGWHVAPEPVRPWASRPGGYLREVPLLLDQSKVWFPCRGSGQEFLDSGAGVHAGSRQLPEVDERFGLDLLMVHERMTVPPGQGTDARCNIFLAFGQEENGGDCGLAPRSGTGKWQTTICLPIKRSGRLPNPTLGKPIGLADALPRERTLSGNVDTLEAHRCGLTLSGQRGRGFPPNSINLSLPTRGRRCTPTTRDHTAAGGLPRSYGVHPAQTSPWSHRKEVYLFRSSDDVPGSRQLPEVATWQSLGNLDGNEWQITMACGRGREWDLRADMSRPRKVDGVRVFGPLRLGEQTAPRRRRNNLGMDMRRLRVDDERVPFKGPDHNLFTHKAFRQTAQSHRSVGNGGRGSQFMCGTKGGGKPIGLAGALPRERTLSGNVDTLEAHRCGLTLSGQRGRGFPPNSITCPYLLSSETTAKGTGLEKLAGIEDSVELDSSLALYLIEDIDGFQHTQIPFKSVYDASRIKPWLSTSNSFNSTVDLDVTSDP</sequence>
<accession>A0A8J6HEK7</accession>
<keyword evidence="4" id="KW-1185">Reference proteome</keyword>
<feature type="compositionally biased region" description="Acidic residues" evidence="1">
    <location>
        <begin position="684"/>
        <end position="694"/>
    </location>
</feature>
<gene>
    <name evidence="3" type="ORF">GEV33_009657</name>
</gene>
<organism evidence="3 4">
    <name type="scientific">Tenebrio molitor</name>
    <name type="common">Yellow mealworm beetle</name>
    <dbReference type="NCBI Taxonomy" id="7067"/>
    <lineage>
        <taxon>Eukaryota</taxon>
        <taxon>Metazoa</taxon>
        <taxon>Ecdysozoa</taxon>
        <taxon>Arthropoda</taxon>
        <taxon>Hexapoda</taxon>
        <taxon>Insecta</taxon>
        <taxon>Pterygota</taxon>
        <taxon>Neoptera</taxon>
        <taxon>Endopterygota</taxon>
        <taxon>Coleoptera</taxon>
        <taxon>Polyphaga</taxon>
        <taxon>Cucujiformia</taxon>
        <taxon>Tenebrionidae</taxon>
        <taxon>Tenebrio</taxon>
    </lineage>
</organism>
<comment type="caution">
    <text evidence="3">The sequence shown here is derived from an EMBL/GenBank/DDBJ whole genome shotgun (WGS) entry which is preliminary data.</text>
</comment>
<reference evidence="3" key="2">
    <citation type="submission" date="2021-08" db="EMBL/GenBank/DDBJ databases">
        <authorList>
            <person name="Eriksson T."/>
        </authorList>
    </citation>
    <scope>NUCLEOTIDE SEQUENCE</scope>
    <source>
        <strain evidence="3">Stoneville</strain>
        <tissue evidence="3">Whole head</tissue>
    </source>
</reference>
<protein>
    <recommendedName>
        <fullName evidence="2">Reverse transcriptase domain-containing protein</fullName>
    </recommendedName>
</protein>
<feature type="region of interest" description="Disordered" evidence="1">
    <location>
        <begin position="663"/>
        <end position="714"/>
    </location>
</feature>
<dbReference type="PROSITE" id="PS50878">
    <property type="entry name" value="RT_POL"/>
    <property type="match status" value="1"/>
</dbReference>
<evidence type="ECO:0000313" key="4">
    <source>
        <dbReference type="Proteomes" id="UP000719412"/>
    </source>
</evidence>
<dbReference type="PROSITE" id="PS00028">
    <property type="entry name" value="ZINC_FINGER_C2H2_1"/>
    <property type="match status" value="1"/>
</dbReference>
<feature type="compositionally biased region" description="Polar residues" evidence="1">
    <location>
        <begin position="442"/>
        <end position="455"/>
    </location>
</feature>
<evidence type="ECO:0000313" key="3">
    <source>
        <dbReference type="EMBL" id="KAH0813136.1"/>
    </source>
</evidence>
<feature type="region of interest" description="Disordered" evidence="1">
    <location>
        <begin position="1629"/>
        <end position="1670"/>
    </location>
</feature>
<feature type="region of interest" description="Disordered" evidence="1">
    <location>
        <begin position="442"/>
        <end position="465"/>
    </location>
</feature>
<dbReference type="EMBL" id="JABDTM020025563">
    <property type="protein sequence ID" value="KAH0813136.1"/>
    <property type="molecule type" value="Genomic_DNA"/>
</dbReference>
<dbReference type="InterPro" id="IPR013087">
    <property type="entry name" value="Znf_C2H2_type"/>
</dbReference>
<feature type="compositionally biased region" description="Polar residues" evidence="1">
    <location>
        <begin position="312"/>
        <end position="334"/>
    </location>
</feature>
<evidence type="ECO:0000259" key="2">
    <source>
        <dbReference type="PROSITE" id="PS50878"/>
    </source>
</evidence>
<name>A0A8J6HEK7_TENMO</name>
<feature type="compositionally biased region" description="Low complexity" evidence="1">
    <location>
        <begin position="519"/>
        <end position="529"/>
    </location>
</feature>
<feature type="compositionally biased region" description="Acidic residues" evidence="1">
    <location>
        <begin position="663"/>
        <end position="675"/>
    </location>
</feature>
<feature type="domain" description="Reverse transcriptase" evidence="2">
    <location>
        <begin position="823"/>
        <end position="1061"/>
    </location>
</feature>
<feature type="compositionally biased region" description="Polar residues" evidence="1">
    <location>
        <begin position="703"/>
        <end position="713"/>
    </location>
</feature>
<dbReference type="PANTHER" id="PTHR37557">
    <property type="entry name" value="115 KDA PROTEIN IN TYPE-1 RETROTRANSPOSABLE ELEMENT R1DM-LIKE PROTEIN-RELATED-RELATED"/>
    <property type="match status" value="1"/>
</dbReference>
<dbReference type="Proteomes" id="UP000719412">
    <property type="component" value="Unassembled WGS sequence"/>
</dbReference>
<dbReference type="PANTHER" id="PTHR37557:SF4">
    <property type="entry name" value="CCHC-TYPE DOMAIN-CONTAINING PROTEIN"/>
    <property type="match status" value="1"/>
</dbReference>
<evidence type="ECO:0000256" key="1">
    <source>
        <dbReference type="SAM" id="MobiDB-lite"/>
    </source>
</evidence>
<dbReference type="InterPro" id="IPR000477">
    <property type="entry name" value="RT_dom"/>
</dbReference>
<feature type="region of interest" description="Disordered" evidence="1">
    <location>
        <begin position="309"/>
        <end position="338"/>
    </location>
</feature>
<dbReference type="Pfam" id="PF00078">
    <property type="entry name" value="RVT_1"/>
    <property type="match status" value="1"/>
</dbReference>
<proteinExistence type="predicted"/>
<reference evidence="3" key="1">
    <citation type="journal article" date="2020" name="J Insects Food Feed">
        <title>The yellow mealworm (Tenebrio molitor) genome: a resource for the emerging insects as food and feed industry.</title>
        <authorList>
            <person name="Eriksson T."/>
            <person name="Andere A."/>
            <person name="Kelstrup H."/>
            <person name="Emery V."/>
            <person name="Picard C."/>
        </authorList>
    </citation>
    <scope>NUCLEOTIDE SEQUENCE</scope>
    <source>
        <strain evidence="3">Stoneville</strain>
        <tissue evidence="3">Whole head</tissue>
    </source>
</reference>
<feature type="region of interest" description="Disordered" evidence="1">
    <location>
        <begin position="490"/>
        <end position="535"/>
    </location>
</feature>